<dbReference type="AlphaFoldDB" id="A0A0L6U6V1"/>
<evidence type="ECO:0008006" key="9">
    <source>
        <dbReference type="Google" id="ProtNLM"/>
    </source>
</evidence>
<evidence type="ECO:0000256" key="1">
    <source>
        <dbReference type="ARBA" id="ARBA00010617"/>
    </source>
</evidence>
<dbReference type="PANTHER" id="PTHR24296">
    <property type="entry name" value="CYTOCHROME P450"/>
    <property type="match status" value="1"/>
</dbReference>
<keyword evidence="6" id="KW-0812">Transmembrane</keyword>
<dbReference type="EMBL" id="LAVV01015026">
    <property type="protein sequence ID" value="KNZ44243.1"/>
    <property type="molecule type" value="Genomic_DNA"/>
</dbReference>
<evidence type="ECO:0000313" key="8">
    <source>
        <dbReference type="Proteomes" id="UP000037035"/>
    </source>
</evidence>
<dbReference type="VEuPathDB" id="FungiDB:VP01_937g3"/>
<keyword evidence="3" id="KW-0560">Oxidoreductase</keyword>
<reference evidence="7 8" key="1">
    <citation type="submission" date="2015-08" db="EMBL/GenBank/DDBJ databases">
        <title>Next Generation Sequencing and Analysis of the Genome of Puccinia sorghi L Schw, the Causal Agent of Maize Common Rust.</title>
        <authorList>
            <person name="Rochi L."/>
            <person name="Burguener G."/>
            <person name="Darino M."/>
            <person name="Turjanski A."/>
            <person name="Kreff E."/>
            <person name="Dieguez M.J."/>
            <person name="Sacco F."/>
        </authorList>
    </citation>
    <scope>NUCLEOTIDE SEQUENCE [LARGE SCALE GENOMIC DNA]</scope>
    <source>
        <strain evidence="7 8">RO10H11247</strain>
    </source>
</reference>
<keyword evidence="6" id="KW-1133">Transmembrane helix</keyword>
<keyword evidence="2 5" id="KW-0479">Metal-binding</keyword>
<feature type="binding site" description="axial binding residue" evidence="5">
    <location>
        <position position="537"/>
    </location>
    <ligand>
        <name>heme</name>
        <dbReference type="ChEBI" id="CHEBI:30413"/>
    </ligand>
    <ligandPart>
        <name>Fe</name>
        <dbReference type="ChEBI" id="CHEBI:18248"/>
    </ligandPart>
</feature>
<dbReference type="STRING" id="27349.A0A0L6U6V1"/>
<evidence type="ECO:0000256" key="3">
    <source>
        <dbReference type="ARBA" id="ARBA00023002"/>
    </source>
</evidence>
<evidence type="ECO:0000256" key="4">
    <source>
        <dbReference type="ARBA" id="ARBA00023004"/>
    </source>
</evidence>
<keyword evidence="4 5" id="KW-0408">Iron</keyword>
<protein>
    <recommendedName>
        <fullName evidence="9">Cytochrome P450</fullName>
    </recommendedName>
</protein>
<dbReference type="GO" id="GO:0004497">
    <property type="term" value="F:monooxygenase activity"/>
    <property type="evidence" value="ECO:0007669"/>
    <property type="project" value="InterPro"/>
</dbReference>
<comment type="similarity">
    <text evidence="1">Belongs to the cytochrome P450 family.</text>
</comment>
<evidence type="ECO:0000256" key="2">
    <source>
        <dbReference type="ARBA" id="ARBA00022723"/>
    </source>
</evidence>
<dbReference type="InterPro" id="IPR001128">
    <property type="entry name" value="Cyt_P450"/>
</dbReference>
<evidence type="ECO:0000256" key="6">
    <source>
        <dbReference type="SAM" id="Phobius"/>
    </source>
</evidence>
<evidence type="ECO:0000256" key="5">
    <source>
        <dbReference type="PIRSR" id="PIRSR602401-1"/>
    </source>
</evidence>
<keyword evidence="6" id="KW-0472">Membrane</keyword>
<dbReference type="PRINTS" id="PR00385">
    <property type="entry name" value="P450"/>
</dbReference>
<sequence>MLSSLVAYVSLGAIAYFVHLILRYHDRGEPARPGHQPANDVGLMLYYLLSLNGPQPSVLARERMQTLLNYRDGLCKYIPDIVWNFARPLELGMARHLKFRPGWSVTMPGLRLIDVSKPEWLEHIQKTNFQNYVKGSRFHSVMADVFGDGIFVTDGPQWKRSRHVLAPLFTVKNFKASDSIFVLPHVPFLLWIDCISPSLRVNLDALLEGMELASESRPVVDICDVLFKFSLNFLVYAILGKDMGQLDQLHLPPLRSSSPSPDSLFVDAFDFAQKHLNRRFALLTLWKLVETVDISLGRKIKSACRILDEYTSSLIDERLASLHRHVEAHNQTPTDLLSSFLKTRRQIGGDLGNEELKETFLNLIIAGRDSTAEALTWAFYHLLMNQDLVAKIREEASAITGKDRAGRVTYENNKEFKWAHAVIREALRLHPSIPKNVRFALKGDKIPDGPVIEAGDAVRWSMNDLCEQPLIFSDWAMARDPDVWGEDCHEFRPSRWIDSDGNIKQFGQFKFHAFNVSIPTFFFKPRPPHQLGGPRVCLGMNFAIFQSVSLIVEVLHNFELQFAPGWLQHVPKTPVVGDPESSPYQTPMYKPSLTLPMAHPMLVTIKIYHG</sequence>
<dbReference type="PRINTS" id="PR00463">
    <property type="entry name" value="EP450I"/>
</dbReference>
<dbReference type="Gene3D" id="1.10.630.10">
    <property type="entry name" value="Cytochrome P450"/>
    <property type="match status" value="1"/>
</dbReference>
<dbReference type="GO" id="GO:0016705">
    <property type="term" value="F:oxidoreductase activity, acting on paired donors, with incorporation or reduction of molecular oxygen"/>
    <property type="evidence" value="ECO:0007669"/>
    <property type="project" value="InterPro"/>
</dbReference>
<keyword evidence="5" id="KW-0349">Heme</keyword>
<dbReference type="Proteomes" id="UP000037035">
    <property type="component" value="Unassembled WGS sequence"/>
</dbReference>
<name>A0A0L6U6V1_9BASI</name>
<dbReference type="InterPro" id="IPR002401">
    <property type="entry name" value="Cyt_P450_E_grp-I"/>
</dbReference>
<gene>
    <name evidence="7" type="ORF">VP01_937g3</name>
</gene>
<evidence type="ECO:0000313" key="7">
    <source>
        <dbReference type="EMBL" id="KNZ44243.1"/>
    </source>
</evidence>
<dbReference type="GO" id="GO:0005506">
    <property type="term" value="F:iron ion binding"/>
    <property type="evidence" value="ECO:0007669"/>
    <property type="project" value="InterPro"/>
</dbReference>
<proteinExistence type="inferred from homology"/>
<dbReference type="SUPFAM" id="SSF48264">
    <property type="entry name" value="Cytochrome P450"/>
    <property type="match status" value="1"/>
</dbReference>
<comment type="cofactor">
    <cofactor evidence="5">
        <name>heme</name>
        <dbReference type="ChEBI" id="CHEBI:30413"/>
    </cofactor>
</comment>
<keyword evidence="8" id="KW-1185">Reference proteome</keyword>
<feature type="transmembrane region" description="Helical" evidence="6">
    <location>
        <begin position="6"/>
        <end position="22"/>
    </location>
</feature>
<comment type="caution">
    <text evidence="7">The sequence shown here is derived from an EMBL/GenBank/DDBJ whole genome shotgun (WGS) entry which is preliminary data.</text>
</comment>
<dbReference type="OrthoDB" id="1470350at2759"/>
<dbReference type="Pfam" id="PF00067">
    <property type="entry name" value="p450"/>
    <property type="match status" value="1"/>
</dbReference>
<dbReference type="InterPro" id="IPR036396">
    <property type="entry name" value="Cyt_P450_sf"/>
</dbReference>
<dbReference type="GO" id="GO:0020037">
    <property type="term" value="F:heme binding"/>
    <property type="evidence" value="ECO:0007669"/>
    <property type="project" value="InterPro"/>
</dbReference>
<organism evidence="7 8">
    <name type="scientific">Puccinia sorghi</name>
    <dbReference type="NCBI Taxonomy" id="27349"/>
    <lineage>
        <taxon>Eukaryota</taxon>
        <taxon>Fungi</taxon>
        <taxon>Dikarya</taxon>
        <taxon>Basidiomycota</taxon>
        <taxon>Pucciniomycotina</taxon>
        <taxon>Pucciniomycetes</taxon>
        <taxon>Pucciniales</taxon>
        <taxon>Pucciniaceae</taxon>
        <taxon>Puccinia</taxon>
    </lineage>
</organism>
<accession>A0A0L6U6V1</accession>